<dbReference type="PANTHER" id="PTHR23401:SF0">
    <property type="entry name" value="CYCLIN-DEPENDENT KINASE 5 ACTIVATOR"/>
    <property type="match status" value="1"/>
</dbReference>
<reference evidence="4" key="1">
    <citation type="submission" date="2024-02" db="UniProtKB">
        <authorList>
            <consortium name="WormBaseParasite"/>
        </authorList>
    </citation>
    <scope>IDENTIFICATION</scope>
</reference>
<evidence type="ECO:0000313" key="4">
    <source>
        <dbReference type="WBParaSite" id="MBELARI_LOCUS10168"/>
    </source>
</evidence>
<dbReference type="GO" id="GO:0030426">
    <property type="term" value="C:growth cone"/>
    <property type="evidence" value="ECO:0007669"/>
    <property type="project" value="TreeGrafter"/>
</dbReference>
<dbReference type="PANTHER" id="PTHR23401">
    <property type="entry name" value="CYCLIN DEPENDANT KINASE-5 ACTIVATOR"/>
    <property type="match status" value="1"/>
</dbReference>
<dbReference type="Pfam" id="PF03261">
    <property type="entry name" value="CDK5_activator"/>
    <property type="match status" value="1"/>
</dbReference>
<dbReference type="SUPFAM" id="SSF47954">
    <property type="entry name" value="Cyclin-like"/>
    <property type="match status" value="1"/>
</dbReference>
<dbReference type="GO" id="GO:0061575">
    <property type="term" value="F:cyclin-dependent protein serine/threonine kinase activator activity"/>
    <property type="evidence" value="ECO:0007669"/>
    <property type="project" value="InterPro"/>
</dbReference>
<dbReference type="AlphaFoldDB" id="A0AAF3J1E6"/>
<protein>
    <submittedName>
        <fullName evidence="4">Cyclin-dependent kinase 5 activator</fullName>
    </submittedName>
</protein>
<comment type="similarity">
    <text evidence="1">Belongs to the cyclin-dependent kinase 5 activator family.</text>
</comment>
<organism evidence="3 4">
    <name type="scientific">Mesorhabditis belari</name>
    <dbReference type="NCBI Taxonomy" id="2138241"/>
    <lineage>
        <taxon>Eukaryota</taxon>
        <taxon>Metazoa</taxon>
        <taxon>Ecdysozoa</taxon>
        <taxon>Nematoda</taxon>
        <taxon>Chromadorea</taxon>
        <taxon>Rhabditida</taxon>
        <taxon>Rhabditina</taxon>
        <taxon>Rhabditomorpha</taxon>
        <taxon>Rhabditoidea</taxon>
        <taxon>Rhabditidae</taxon>
        <taxon>Mesorhabditinae</taxon>
        <taxon>Mesorhabditis</taxon>
    </lineage>
</organism>
<dbReference type="InterPro" id="IPR004944">
    <property type="entry name" value="CDK5_activator"/>
</dbReference>
<dbReference type="GO" id="GO:0005737">
    <property type="term" value="C:cytoplasm"/>
    <property type="evidence" value="ECO:0007669"/>
    <property type="project" value="TreeGrafter"/>
</dbReference>
<proteinExistence type="inferred from homology"/>
<evidence type="ECO:0000256" key="1">
    <source>
        <dbReference type="ARBA" id="ARBA00010175"/>
    </source>
</evidence>
<dbReference type="InterPro" id="IPR036915">
    <property type="entry name" value="Cyclin-like_sf"/>
</dbReference>
<dbReference type="Gene3D" id="1.10.472.10">
    <property type="entry name" value="Cyclin-like"/>
    <property type="match status" value="1"/>
</dbReference>
<accession>A0AAF3J1E6</accession>
<dbReference type="GO" id="GO:0019901">
    <property type="term" value="F:protein kinase binding"/>
    <property type="evidence" value="ECO:0007669"/>
    <property type="project" value="TreeGrafter"/>
</dbReference>
<evidence type="ECO:0000256" key="2">
    <source>
        <dbReference type="SAM" id="MobiDB-lite"/>
    </source>
</evidence>
<dbReference type="GO" id="GO:0016533">
    <property type="term" value="C:protein kinase 5 complex"/>
    <property type="evidence" value="ECO:0007669"/>
    <property type="project" value="InterPro"/>
</dbReference>
<evidence type="ECO:0000313" key="3">
    <source>
        <dbReference type="Proteomes" id="UP000887575"/>
    </source>
</evidence>
<sequence length="386" mass="44324">MGASLASPLPHRPPTSVCNHLFSPTDAPLFPSNGKRQSVLAQGWHWGKKAISPTERKHEHENHHTSRSYDGPTWRAQRELPYTQLPITVDNNQNYRNYEPETTVIPNYYSIRDELQRESLRFSKQDFVNNNLVSPLKDKAKTPVSPKHTRHFTHVLSKSDSMCSSQSSQGIVQRVELKSQSCYRLSQLSSNEPSISAKTHHKPLETEFRRTTNPAVHQSNNDTNRSSARRTVVQASTSELLRALGTFVLERCPVNNFEPAHVVMWLRTVDRALLLQGWQDVAFINPANLVFVYLLVRDVLPGDDVVKTLEELHQWLLTCLYIGYSYMGNEISYPLKPFIIESDRERFWERTVEIIKAKSADMLRLNASSAFFTEIFTELKRYADTL</sequence>
<name>A0AAF3J1E6_9BILA</name>
<dbReference type="GO" id="GO:0007411">
    <property type="term" value="P:axon guidance"/>
    <property type="evidence" value="ECO:0007669"/>
    <property type="project" value="TreeGrafter"/>
</dbReference>
<keyword evidence="3" id="KW-1185">Reference proteome</keyword>
<feature type="compositionally biased region" description="Basic and acidic residues" evidence="2">
    <location>
        <begin position="54"/>
        <end position="64"/>
    </location>
</feature>
<dbReference type="Proteomes" id="UP000887575">
    <property type="component" value="Unassembled WGS sequence"/>
</dbReference>
<feature type="region of interest" description="Disordered" evidence="2">
    <location>
        <begin position="52"/>
        <end position="75"/>
    </location>
</feature>
<dbReference type="WBParaSite" id="MBELARI_LOCUS10168">
    <property type="protein sequence ID" value="MBELARI_LOCUS10168"/>
    <property type="gene ID" value="MBELARI_LOCUS10168"/>
</dbReference>